<name>A0A4U8T6Y8_9HELI</name>
<dbReference type="Proteomes" id="UP000029861">
    <property type="component" value="Unassembled WGS sequence"/>
</dbReference>
<proteinExistence type="inferred from homology"/>
<dbReference type="Gene3D" id="2.60.40.2500">
    <property type="match status" value="1"/>
</dbReference>
<evidence type="ECO:0000313" key="5">
    <source>
        <dbReference type="Proteomes" id="UP000029861"/>
    </source>
</evidence>
<protein>
    <submittedName>
        <fullName evidence="4">P-type conjugative transfer protein VirB9</fullName>
    </submittedName>
</protein>
<comment type="similarity">
    <text evidence="1">Belongs to the TrbG/VirB9 family.</text>
</comment>
<evidence type="ECO:0000256" key="3">
    <source>
        <dbReference type="SAM" id="SignalP"/>
    </source>
</evidence>
<evidence type="ECO:0000256" key="1">
    <source>
        <dbReference type="ARBA" id="ARBA00006135"/>
    </source>
</evidence>
<dbReference type="InterPro" id="IPR010258">
    <property type="entry name" value="Conjugal_tfr_TrbG/VirB9/CagX"/>
</dbReference>
<comment type="caution">
    <text evidence="4">The sequence shown here is derived from an EMBL/GenBank/DDBJ whole genome shotgun (WGS) entry which is preliminary data.</text>
</comment>
<dbReference type="NCBIfam" id="TIGR02781">
    <property type="entry name" value="VirB9"/>
    <property type="match status" value="1"/>
</dbReference>
<dbReference type="AlphaFoldDB" id="A0A4U8T6Y8"/>
<gene>
    <name evidence="4" type="primary">virB9</name>
    <name evidence="4" type="ORF">LS80_009390</name>
</gene>
<feature type="chain" id="PRO_5020906004" evidence="3">
    <location>
        <begin position="20"/>
        <end position="300"/>
    </location>
</feature>
<dbReference type="Pfam" id="PF03524">
    <property type="entry name" value="CagX"/>
    <property type="match status" value="1"/>
</dbReference>
<dbReference type="EMBL" id="JRPK02000047">
    <property type="protein sequence ID" value="TLD95376.1"/>
    <property type="molecule type" value="Genomic_DNA"/>
</dbReference>
<feature type="signal peptide" evidence="3">
    <location>
        <begin position="1"/>
        <end position="19"/>
    </location>
</feature>
<organism evidence="4 5">
    <name type="scientific">Helicobacter trogontum</name>
    <dbReference type="NCBI Taxonomy" id="50960"/>
    <lineage>
        <taxon>Bacteria</taxon>
        <taxon>Pseudomonadati</taxon>
        <taxon>Campylobacterota</taxon>
        <taxon>Epsilonproteobacteria</taxon>
        <taxon>Campylobacterales</taxon>
        <taxon>Helicobacteraceae</taxon>
        <taxon>Helicobacter</taxon>
    </lineage>
</organism>
<dbReference type="RefSeq" id="WP_034322184.1">
    <property type="nucleotide sequence ID" value="NZ_FZNF01000085.1"/>
</dbReference>
<dbReference type="InterPro" id="IPR033645">
    <property type="entry name" value="VirB9/CagX/TrbG_C"/>
</dbReference>
<sequence>MIKRALTFCFFGVFNSVLAINMPEKSSFDPRITYATYNAHDVFRVIARNGYVSVLEFGSDEKIINTATGFSDGWDLVQKGNLLFIKPKAYVTKLVYENQNVDGTSNNVSKEYVIDPTPKTWKTNLIVITNLNSYVFDLLLSNRDTTYKLTFSYPEKELDAIKKQYEKIEKQTKQKVTQDKLNQTTIPRNWNFYMKVNKGSEDIVPNFAYDDGVFTYLGFDNTKTFPSVFLYENKKESILNTHVKKIGNYDVLVIHKIARQILLRSGDKVVGIFNGGYAKNPLAKTRETSNEDVIREIKGK</sequence>
<accession>A0A4U8T6Y8</accession>
<dbReference type="InterPro" id="IPR014148">
    <property type="entry name" value="VirB9"/>
</dbReference>
<reference evidence="4 5" key="1">
    <citation type="journal article" date="2014" name="Genome Announc.">
        <title>Draft genome sequences of eight enterohepatic helicobacter species isolated from both laboratory and wild rodents.</title>
        <authorList>
            <person name="Sheh A."/>
            <person name="Shen Z."/>
            <person name="Fox J.G."/>
        </authorList>
    </citation>
    <scope>NUCLEOTIDE SEQUENCE [LARGE SCALE GENOMIC DNA]</scope>
    <source>
        <strain evidence="4 5">ATCC 49310</strain>
    </source>
</reference>
<dbReference type="STRING" id="50960.LS81_11950"/>
<evidence type="ECO:0000256" key="2">
    <source>
        <dbReference type="ARBA" id="ARBA00022729"/>
    </source>
</evidence>
<evidence type="ECO:0000313" key="4">
    <source>
        <dbReference type="EMBL" id="TLD95376.1"/>
    </source>
</evidence>
<dbReference type="CDD" id="cd06911">
    <property type="entry name" value="VirB9_CagX_TrbG"/>
    <property type="match status" value="1"/>
</dbReference>
<keyword evidence="2 3" id="KW-0732">Signal</keyword>
<dbReference type="InterPro" id="IPR038161">
    <property type="entry name" value="VirB9/CagX/TrbG_C_sf"/>
</dbReference>